<evidence type="ECO:0000313" key="16">
    <source>
        <dbReference type="Proteomes" id="UP000001880"/>
    </source>
</evidence>
<keyword evidence="7 12" id="KW-0791">Threonine biosynthesis</keyword>
<feature type="binding site" evidence="12">
    <location>
        <begin position="98"/>
        <end position="108"/>
    </location>
    <ligand>
        <name>ATP</name>
        <dbReference type="ChEBI" id="CHEBI:30616"/>
    </ligand>
</feature>
<evidence type="ECO:0000256" key="11">
    <source>
        <dbReference type="ARBA" id="ARBA00049375"/>
    </source>
</evidence>
<dbReference type="STRING" id="502025.Hoch_2392"/>
<dbReference type="PANTHER" id="PTHR20861">
    <property type="entry name" value="HOMOSERINE/4-DIPHOSPHOCYTIDYL-2-C-METHYL-D-ERYTHRITOL KINASE"/>
    <property type="match status" value="1"/>
</dbReference>
<dbReference type="HAMAP" id="MF_00384">
    <property type="entry name" value="Homoser_kinase"/>
    <property type="match status" value="1"/>
</dbReference>
<dbReference type="GO" id="GO:0009088">
    <property type="term" value="P:threonine biosynthetic process"/>
    <property type="evidence" value="ECO:0007669"/>
    <property type="project" value="UniProtKB-UniRule"/>
</dbReference>
<dbReference type="SUPFAM" id="SSF55060">
    <property type="entry name" value="GHMP Kinase, C-terminal domain"/>
    <property type="match status" value="1"/>
</dbReference>
<dbReference type="InterPro" id="IPR013750">
    <property type="entry name" value="GHMP_kinase_C_dom"/>
</dbReference>
<dbReference type="InterPro" id="IPR014721">
    <property type="entry name" value="Ribsml_uS5_D2-typ_fold_subgr"/>
</dbReference>
<sequence>MSADQESGWHRAFAPATVANLGPGYDLLGLALDPAIGLGDTCEVRRAQGEAIAIQVEGDGGRLSTRPEENCASVAARAVMQRAGAGGGLEIRLHKGMPLGSGLGSSAASSAAAALATNAALGAPLSRMELVDCARAGEAIAAGTPHPDNVAPALLGGLLLMVERDGDSEGESASADMPALTIVPLPVPEALRVAVVLPDLEVRSSDARAAIPARIPVADAVFNIGSIALFVSALFQGDLVRLGEGTRDRLHQPYRVPLMRGFDEARSAALAAGALGVGLSGSGPAMFALAEGDERAAACGRALVSAFEGLGIAARFVSGAVAQRFS</sequence>
<dbReference type="InterPro" id="IPR006204">
    <property type="entry name" value="GHMP_kinase_N_dom"/>
</dbReference>
<dbReference type="AlphaFoldDB" id="D0LJ82"/>
<evidence type="ECO:0000313" key="15">
    <source>
        <dbReference type="EMBL" id="ACY14929.1"/>
    </source>
</evidence>
<dbReference type="NCBIfam" id="NF002288">
    <property type="entry name" value="PRK01212.1-4"/>
    <property type="match status" value="1"/>
</dbReference>
<evidence type="ECO:0000256" key="4">
    <source>
        <dbReference type="ARBA" id="ARBA00017858"/>
    </source>
</evidence>
<dbReference type="Pfam" id="PF00288">
    <property type="entry name" value="GHMP_kinases_N"/>
    <property type="match status" value="1"/>
</dbReference>
<protein>
    <recommendedName>
        <fullName evidence="4 12">Homoserine kinase</fullName>
        <shortName evidence="12">HK</shortName>
        <shortName evidence="12">HSK</shortName>
        <ecNumber evidence="3 12">2.7.1.39</ecNumber>
    </recommendedName>
</protein>
<dbReference type="UniPathway" id="UPA00050">
    <property type="reaction ID" value="UER00064"/>
</dbReference>
<evidence type="ECO:0000259" key="14">
    <source>
        <dbReference type="Pfam" id="PF08544"/>
    </source>
</evidence>
<dbReference type="EC" id="2.7.1.39" evidence="3 12"/>
<dbReference type="PIRSF" id="PIRSF000676">
    <property type="entry name" value="Homoser_kin"/>
    <property type="match status" value="1"/>
</dbReference>
<keyword evidence="6 12" id="KW-0808">Transferase</keyword>
<evidence type="ECO:0000256" key="10">
    <source>
        <dbReference type="ARBA" id="ARBA00022840"/>
    </source>
</evidence>
<dbReference type="GO" id="GO:0005524">
    <property type="term" value="F:ATP binding"/>
    <property type="evidence" value="ECO:0007669"/>
    <property type="project" value="UniProtKB-UniRule"/>
</dbReference>
<dbReference type="eggNOG" id="COG0083">
    <property type="taxonomic scope" value="Bacteria"/>
</dbReference>
<dbReference type="GO" id="GO:0005737">
    <property type="term" value="C:cytoplasm"/>
    <property type="evidence" value="ECO:0007669"/>
    <property type="project" value="UniProtKB-SubCell"/>
</dbReference>
<evidence type="ECO:0000256" key="6">
    <source>
        <dbReference type="ARBA" id="ARBA00022679"/>
    </source>
</evidence>
<comment type="function">
    <text evidence="12">Catalyzes the ATP-dependent phosphorylation of L-homoserine to L-homoserine phosphate.</text>
</comment>
<dbReference type="Proteomes" id="UP000001880">
    <property type="component" value="Chromosome"/>
</dbReference>
<keyword evidence="16" id="KW-1185">Reference proteome</keyword>
<dbReference type="HOGENOM" id="CLU_041243_1_1_7"/>
<comment type="similarity">
    <text evidence="2 12">Belongs to the GHMP kinase family. Homoserine kinase subfamily.</text>
</comment>
<dbReference type="InterPro" id="IPR020568">
    <property type="entry name" value="Ribosomal_Su5_D2-typ_SF"/>
</dbReference>
<feature type="domain" description="GHMP kinase N-terminal" evidence="13">
    <location>
        <begin position="73"/>
        <end position="157"/>
    </location>
</feature>
<evidence type="ECO:0000256" key="2">
    <source>
        <dbReference type="ARBA" id="ARBA00007370"/>
    </source>
</evidence>
<evidence type="ECO:0000256" key="9">
    <source>
        <dbReference type="ARBA" id="ARBA00022777"/>
    </source>
</evidence>
<evidence type="ECO:0000256" key="3">
    <source>
        <dbReference type="ARBA" id="ARBA00012078"/>
    </source>
</evidence>
<dbReference type="RefSeq" id="WP_012827537.1">
    <property type="nucleotide sequence ID" value="NC_013440.1"/>
</dbReference>
<evidence type="ECO:0000256" key="7">
    <source>
        <dbReference type="ARBA" id="ARBA00022697"/>
    </source>
</evidence>
<keyword evidence="10 12" id="KW-0067">ATP-binding</keyword>
<comment type="catalytic activity">
    <reaction evidence="11 12">
        <text>L-homoserine + ATP = O-phospho-L-homoserine + ADP + H(+)</text>
        <dbReference type="Rhea" id="RHEA:13985"/>
        <dbReference type="ChEBI" id="CHEBI:15378"/>
        <dbReference type="ChEBI" id="CHEBI:30616"/>
        <dbReference type="ChEBI" id="CHEBI:57476"/>
        <dbReference type="ChEBI" id="CHEBI:57590"/>
        <dbReference type="ChEBI" id="CHEBI:456216"/>
        <dbReference type="EC" id="2.7.1.39"/>
    </reaction>
</comment>
<dbReference type="Gene3D" id="3.30.230.10">
    <property type="match status" value="1"/>
</dbReference>
<evidence type="ECO:0000259" key="13">
    <source>
        <dbReference type="Pfam" id="PF00288"/>
    </source>
</evidence>
<dbReference type="PROSITE" id="PS00627">
    <property type="entry name" value="GHMP_KINASES_ATP"/>
    <property type="match status" value="1"/>
</dbReference>
<comment type="pathway">
    <text evidence="1 12">Amino-acid biosynthesis; L-threonine biosynthesis; L-threonine from L-aspartate: step 4/5.</text>
</comment>
<dbReference type="InterPro" id="IPR036554">
    <property type="entry name" value="GHMP_kinase_C_sf"/>
</dbReference>
<dbReference type="Pfam" id="PF08544">
    <property type="entry name" value="GHMP_kinases_C"/>
    <property type="match status" value="1"/>
</dbReference>
<accession>D0LJ82</accession>
<dbReference type="EMBL" id="CP001804">
    <property type="protein sequence ID" value="ACY14929.1"/>
    <property type="molecule type" value="Genomic_DNA"/>
</dbReference>
<keyword evidence="5 12" id="KW-0028">Amino-acid biosynthesis</keyword>
<name>D0LJ82_HALO1</name>
<dbReference type="SUPFAM" id="SSF54211">
    <property type="entry name" value="Ribosomal protein S5 domain 2-like"/>
    <property type="match status" value="1"/>
</dbReference>
<keyword evidence="9 12" id="KW-0418">Kinase</keyword>
<dbReference type="PRINTS" id="PR00958">
    <property type="entry name" value="HOMSERKINASE"/>
</dbReference>
<evidence type="ECO:0000256" key="5">
    <source>
        <dbReference type="ARBA" id="ARBA00022605"/>
    </source>
</evidence>
<evidence type="ECO:0000256" key="12">
    <source>
        <dbReference type="HAMAP-Rule" id="MF_00384"/>
    </source>
</evidence>
<proteinExistence type="inferred from homology"/>
<dbReference type="InterPro" id="IPR006203">
    <property type="entry name" value="GHMP_knse_ATP-bd_CS"/>
</dbReference>
<gene>
    <name evidence="12" type="primary">thrB</name>
    <name evidence="15" type="ordered locus">Hoch_2392</name>
</gene>
<keyword evidence="8 12" id="KW-0547">Nucleotide-binding</keyword>
<evidence type="ECO:0000256" key="1">
    <source>
        <dbReference type="ARBA" id="ARBA00005015"/>
    </source>
</evidence>
<dbReference type="NCBIfam" id="TIGR00191">
    <property type="entry name" value="thrB"/>
    <property type="match status" value="1"/>
</dbReference>
<comment type="subcellular location">
    <subcellularLocation>
        <location evidence="12">Cytoplasm</location>
    </subcellularLocation>
</comment>
<dbReference type="KEGG" id="hoh:Hoch_2392"/>
<dbReference type="Gene3D" id="3.30.70.890">
    <property type="entry name" value="GHMP kinase, C-terminal domain"/>
    <property type="match status" value="1"/>
</dbReference>
<keyword evidence="12" id="KW-0963">Cytoplasm</keyword>
<reference evidence="15 16" key="1">
    <citation type="journal article" date="2010" name="Stand. Genomic Sci.">
        <title>Complete genome sequence of Haliangium ochraceum type strain (SMP-2).</title>
        <authorList>
            <consortium name="US DOE Joint Genome Institute (JGI-PGF)"/>
            <person name="Ivanova N."/>
            <person name="Daum C."/>
            <person name="Lang E."/>
            <person name="Abt B."/>
            <person name="Kopitz M."/>
            <person name="Saunders E."/>
            <person name="Lapidus A."/>
            <person name="Lucas S."/>
            <person name="Glavina Del Rio T."/>
            <person name="Nolan M."/>
            <person name="Tice H."/>
            <person name="Copeland A."/>
            <person name="Cheng J.F."/>
            <person name="Chen F."/>
            <person name="Bruce D."/>
            <person name="Goodwin L."/>
            <person name="Pitluck S."/>
            <person name="Mavromatis K."/>
            <person name="Pati A."/>
            <person name="Mikhailova N."/>
            <person name="Chen A."/>
            <person name="Palaniappan K."/>
            <person name="Land M."/>
            <person name="Hauser L."/>
            <person name="Chang Y.J."/>
            <person name="Jeffries C.D."/>
            <person name="Detter J.C."/>
            <person name="Brettin T."/>
            <person name="Rohde M."/>
            <person name="Goker M."/>
            <person name="Bristow J."/>
            <person name="Markowitz V."/>
            <person name="Eisen J.A."/>
            <person name="Hugenholtz P."/>
            <person name="Kyrpides N.C."/>
            <person name="Klenk H.P."/>
        </authorList>
    </citation>
    <scope>NUCLEOTIDE SEQUENCE [LARGE SCALE GENOMIC DNA]</scope>
    <source>
        <strain evidence="16">DSM 14365 / CIP 107738 / JCM 11303 / AJ 13395 / SMP-2</strain>
    </source>
</reference>
<organism evidence="15 16">
    <name type="scientific">Haliangium ochraceum (strain DSM 14365 / JCM 11303 / SMP-2)</name>
    <dbReference type="NCBI Taxonomy" id="502025"/>
    <lineage>
        <taxon>Bacteria</taxon>
        <taxon>Pseudomonadati</taxon>
        <taxon>Myxococcota</taxon>
        <taxon>Polyangia</taxon>
        <taxon>Haliangiales</taxon>
        <taxon>Kofleriaceae</taxon>
        <taxon>Haliangium</taxon>
    </lineage>
</organism>
<dbReference type="PANTHER" id="PTHR20861:SF1">
    <property type="entry name" value="HOMOSERINE KINASE"/>
    <property type="match status" value="1"/>
</dbReference>
<dbReference type="GO" id="GO:0004413">
    <property type="term" value="F:homoserine kinase activity"/>
    <property type="evidence" value="ECO:0007669"/>
    <property type="project" value="UniProtKB-UniRule"/>
</dbReference>
<dbReference type="InterPro" id="IPR000870">
    <property type="entry name" value="Homoserine_kinase"/>
</dbReference>
<feature type="domain" description="GHMP kinase C-terminal" evidence="14">
    <location>
        <begin position="231"/>
        <end position="307"/>
    </location>
</feature>
<dbReference type="OrthoDB" id="9769912at2"/>
<evidence type="ECO:0000256" key="8">
    <source>
        <dbReference type="ARBA" id="ARBA00022741"/>
    </source>
</evidence>